<proteinExistence type="inferred from homology"/>
<dbReference type="Proteomes" id="UP000245368">
    <property type="component" value="Chromosome"/>
</dbReference>
<dbReference type="GO" id="GO:0043024">
    <property type="term" value="F:ribosomal small subunit binding"/>
    <property type="evidence" value="ECO:0007669"/>
    <property type="project" value="TreeGrafter"/>
</dbReference>
<dbReference type="AlphaFoldDB" id="A0A2Z3JBY1"/>
<dbReference type="GO" id="GO:0030490">
    <property type="term" value="P:maturation of SSU-rRNA"/>
    <property type="evidence" value="ECO:0007669"/>
    <property type="project" value="UniProtKB-UniRule"/>
</dbReference>
<keyword evidence="1 2" id="KW-0690">Ribosome biogenesis</keyword>
<dbReference type="InterPro" id="IPR023799">
    <property type="entry name" value="RbfA_dom_sf"/>
</dbReference>
<dbReference type="EMBL" id="CP029494">
    <property type="protein sequence ID" value="AWN22542.1"/>
    <property type="molecule type" value="Genomic_DNA"/>
</dbReference>
<keyword evidence="4" id="KW-1185">Reference proteome</keyword>
<organism evidence="3 4">
    <name type="scientific">Deinococcus irradiatisoli</name>
    <dbReference type="NCBI Taxonomy" id="2202254"/>
    <lineage>
        <taxon>Bacteria</taxon>
        <taxon>Thermotogati</taxon>
        <taxon>Deinococcota</taxon>
        <taxon>Deinococci</taxon>
        <taxon>Deinococcales</taxon>
        <taxon>Deinococcaceae</taxon>
        <taxon>Deinococcus</taxon>
    </lineage>
</organism>
<dbReference type="OrthoDB" id="70336at2"/>
<comment type="subcellular location">
    <subcellularLocation>
        <location evidence="2">Cytoplasm</location>
    </subcellularLocation>
</comment>
<dbReference type="InterPro" id="IPR000238">
    <property type="entry name" value="RbfA"/>
</dbReference>
<dbReference type="RefSeq" id="WP_109825706.1">
    <property type="nucleotide sequence ID" value="NZ_CP029494.1"/>
</dbReference>
<accession>A0A2Z3JBY1</accession>
<dbReference type="NCBIfam" id="TIGR00082">
    <property type="entry name" value="rbfA"/>
    <property type="match status" value="1"/>
</dbReference>
<evidence type="ECO:0000313" key="3">
    <source>
        <dbReference type="EMBL" id="AWN22542.1"/>
    </source>
</evidence>
<sequence length="94" mass="10675">MKPQQVEAQLVRVLSDAIGELSDPRVPLIVTVENVSLTPDFSQARVYVSSMGEMEPLLEALHNARGHLQRTVAHHVKMRRTPLLEFFAADDRKW</sequence>
<evidence type="ECO:0000313" key="4">
    <source>
        <dbReference type="Proteomes" id="UP000245368"/>
    </source>
</evidence>
<dbReference type="PANTHER" id="PTHR33515">
    <property type="entry name" value="RIBOSOME-BINDING FACTOR A, CHLOROPLASTIC-RELATED"/>
    <property type="match status" value="1"/>
</dbReference>
<comment type="function">
    <text evidence="2">One of several proteins that assist in the late maturation steps of the functional core of the 30S ribosomal subunit. Associates with free 30S ribosomal subunits (but not with 30S subunits that are part of 70S ribosomes or polysomes). Required for efficient processing of 16S rRNA. May interact with the 5'-terminal helix region of 16S rRNA.</text>
</comment>
<comment type="subunit">
    <text evidence="2">Monomer. Binds 30S ribosomal subunits, but not 50S ribosomal subunits or 70S ribosomes.</text>
</comment>
<dbReference type="GO" id="GO:0005829">
    <property type="term" value="C:cytosol"/>
    <property type="evidence" value="ECO:0007669"/>
    <property type="project" value="TreeGrafter"/>
</dbReference>
<dbReference type="PANTHER" id="PTHR33515:SF1">
    <property type="entry name" value="RIBOSOME-BINDING FACTOR A, CHLOROPLASTIC-RELATED"/>
    <property type="match status" value="1"/>
</dbReference>
<dbReference type="InterPro" id="IPR015946">
    <property type="entry name" value="KH_dom-like_a/b"/>
</dbReference>
<dbReference type="SUPFAM" id="SSF89919">
    <property type="entry name" value="Ribosome-binding factor A, RbfA"/>
    <property type="match status" value="1"/>
</dbReference>
<comment type="similarity">
    <text evidence="2">Belongs to the RbfA family.</text>
</comment>
<reference evidence="3 4" key="1">
    <citation type="submission" date="2018-05" db="EMBL/GenBank/DDBJ databases">
        <title>Complete Genome Sequence of Deinococcus sp. strain 17bor-2.</title>
        <authorList>
            <person name="Srinivasan S."/>
        </authorList>
    </citation>
    <scope>NUCLEOTIDE SEQUENCE [LARGE SCALE GENOMIC DNA]</scope>
    <source>
        <strain evidence="3 4">17bor-2</strain>
    </source>
</reference>
<evidence type="ECO:0000256" key="1">
    <source>
        <dbReference type="ARBA" id="ARBA00022517"/>
    </source>
</evidence>
<dbReference type="HAMAP" id="MF_00003">
    <property type="entry name" value="RbfA"/>
    <property type="match status" value="1"/>
</dbReference>
<keyword evidence="2" id="KW-0963">Cytoplasm</keyword>
<dbReference type="KEGG" id="dez:DKM44_04260"/>
<dbReference type="Pfam" id="PF02033">
    <property type="entry name" value="RBFA"/>
    <property type="match status" value="1"/>
</dbReference>
<evidence type="ECO:0000256" key="2">
    <source>
        <dbReference type="HAMAP-Rule" id="MF_00003"/>
    </source>
</evidence>
<protein>
    <recommendedName>
        <fullName evidence="2">Ribosome-binding factor A</fullName>
    </recommendedName>
</protein>
<dbReference type="Gene3D" id="3.30.300.20">
    <property type="match status" value="1"/>
</dbReference>
<name>A0A2Z3JBY1_9DEIO</name>
<gene>
    <name evidence="2 3" type="primary">rbfA</name>
    <name evidence="3" type="ORF">DKM44_04260</name>
</gene>